<dbReference type="CDD" id="cd00761">
    <property type="entry name" value="Glyco_tranf_GTA_type"/>
    <property type="match status" value="1"/>
</dbReference>
<keyword evidence="4" id="KW-1133">Transmembrane helix</keyword>
<evidence type="ECO:0000256" key="1">
    <source>
        <dbReference type="ARBA" id="ARBA00006739"/>
    </source>
</evidence>
<dbReference type="Proteomes" id="UP001430455">
    <property type="component" value="Unassembled WGS sequence"/>
</dbReference>
<dbReference type="RefSeq" id="WP_220578693.1">
    <property type="nucleotide sequence ID" value="NZ_RKLT01000001.1"/>
</dbReference>
<dbReference type="AlphaFoldDB" id="A0AAW4P9P0"/>
<name>A0AAW4P9P0_9EURY</name>
<feature type="transmembrane region" description="Helical" evidence="4">
    <location>
        <begin position="289"/>
        <end position="309"/>
    </location>
</feature>
<feature type="domain" description="Glycosyltransferase 2-like" evidence="5">
    <location>
        <begin position="4"/>
        <end position="180"/>
    </location>
</feature>
<sequence>MRVSVVLCTHTIERYDDCRAAAESVLSQTHENVELVLVSDGSEAVADRFETDFGDREGVIVHCNDENVGLLESRNNGAELATGEVVAFIDDDAVAAEDWIERLVAGYQRDDADEDVLAVGGRMVPAWVAGKPAFLPDEFYWLVGVTHRGFGPDGDPEKAGEVRNTFGSNISFRRDAFLELGGFEDDIGGRTGEKNLQGGETELCARLQREYDSGVYYVPDALVAHKVFDYRTDPGWLVDRAFWQGYSKRGMEVFVPESTGDESDFLGDLLFTFVPDRLRGIVRSPSVSAVLQLVFLFVLTGAVGVGYLYGRCTWG</sequence>
<reference evidence="6 7" key="1">
    <citation type="submission" date="2021-06" db="EMBL/GenBank/DDBJ databases">
        <title>Halomicroarcula sp. a new haloarchaeum isolated from saline soil.</title>
        <authorList>
            <person name="Duran-Viseras A."/>
            <person name="Sanchez-Porro C."/>
            <person name="Ventosa A."/>
        </authorList>
    </citation>
    <scope>NUCLEOTIDE SEQUENCE [LARGE SCALE GENOMIC DNA]</scope>
    <source>
        <strain evidence="6 7">F27</strain>
    </source>
</reference>
<protein>
    <submittedName>
        <fullName evidence="6">Glycosyltransferase</fullName>
    </submittedName>
</protein>
<dbReference type="InterPro" id="IPR029044">
    <property type="entry name" value="Nucleotide-diphossugar_trans"/>
</dbReference>
<dbReference type="Pfam" id="PF00535">
    <property type="entry name" value="Glycos_transf_2"/>
    <property type="match status" value="1"/>
</dbReference>
<proteinExistence type="inferred from homology"/>
<dbReference type="InterPro" id="IPR053553">
    <property type="entry name" value="GDP_glucuronosyltransferase"/>
</dbReference>
<keyword evidence="2" id="KW-0328">Glycosyltransferase</keyword>
<gene>
    <name evidence="6" type="ORF">EGH23_03840</name>
</gene>
<evidence type="ECO:0000256" key="3">
    <source>
        <dbReference type="ARBA" id="ARBA00022679"/>
    </source>
</evidence>
<dbReference type="Gene3D" id="3.90.550.10">
    <property type="entry name" value="Spore Coat Polysaccharide Biosynthesis Protein SpsA, Chain A"/>
    <property type="match status" value="1"/>
</dbReference>
<dbReference type="SUPFAM" id="SSF53448">
    <property type="entry name" value="Nucleotide-diphospho-sugar transferases"/>
    <property type="match status" value="1"/>
</dbReference>
<evidence type="ECO:0000256" key="2">
    <source>
        <dbReference type="ARBA" id="ARBA00022676"/>
    </source>
</evidence>
<comment type="similarity">
    <text evidence="1">Belongs to the glycosyltransferase 2 family.</text>
</comment>
<comment type="caution">
    <text evidence="6">The sequence shown here is derived from an EMBL/GenBank/DDBJ whole genome shotgun (WGS) entry which is preliminary data.</text>
</comment>
<keyword evidence="4" id="KW-0472">Membrane</keyword>
<keyword evidence="7" id="KW-1185">Reference proteome</keyword>
<evidence type="ECO:0000259" key="5">
    <source>
        <dbReference type="Pfam" id="PF00535"/>
    </source>
</evidence>
<keyword evidence="3" id="KW-0808">Transferase</keyword>
<accession>A0AAW4P9P0</accession>
<dbReference type="InterPro" id="IPR001173">
    <property type="entry name" value="Glyco_trans_2-like"/>
</dbReference>
<evidence type="ECO:0000313" key="6">
    <source>
        <dbReference type="EMBL" id="MBX0294012.1"/>
    </source>
</evidence>
<keyword evidence="4" id="KW-0812">Transmembrane</keyword>
<dbReference type="GO" id="GO:0016757">
    <property type="term" value="F:glycosyltransferase activity"/>
    <property type="evidence" value="ECO:0007669"/>
    <property type="project" value="UniProtKB-KW"/>
</dbReference>
<evidence type="ECO:0000256" key="4">
    <source>
        <dbReference type="SAM" id="Phobius"/>
    </source>
</evidence>
<evidence type="ECO:0000313" key="7">
    <source>
        <dbReference type="Proteomes" id="UP001430455"/>
    </source>
</evidence>
<dbReference type="PANTHER" id="PTHR43179">
    <property type="entry name" value="RHAMNOSYLTRANSFERASE WBBL"/>
    <property type="match status" value="1"/>
</dbReference>
<organism evidence="6 7">
    <name type="scientific">Haloarcula nitratireducens</name>
    <dbReference type="NCBI Taxonomy" id="2487749"/>
    <lineage>
        <taxon>Archaea</taxon>
        <taxon>Methanobacteriati</taxon>
        <taxon>Methanobacteriota</taxon>
        <taxon>Stenosarchaea group</taxon>
        <taxon>Halobacteria</taxon>
        <taxon>Halobacteriales</taxon>
        <taxon>Haloarculaceae</taxon>
        <taxon>Haloarcula</taxon>
    </lineage>
</organism>
<dbReference type="NCBIfam" id="NF041394">
    <property type="entry name" value="GtaseAglG_Halo"/>
    <property type="match status" value="1"/>
</dbReference>
<dbReference type="PANTHER" id="PTHR43179:SF12">
    <property type="entry name" value="GALACTOFURANOSYLTRANSFERASE GLFT2"/>
    <property type="match status" value="1"/>
</dbReference>
<dbReference type="EMBL" id="RKLT01000001">
    <property type="protein sequence ID" value="MBX0294012.1"/>
    <property type="molecule type" value="Genomic_DNA"/>
</dbReference>